<feature type="non-terminal residue" evidence="1">
    <location>
        <position position="79"/>
    </location>
</feature>
<dbReference type="AlphaFoldDB" id="A0A7R9A1H2"/>
<protein>
    <submittedName>
        <fullName evidence="1">Uncharacterized protein</fullName>
    </submittedName>
</protein>
<feature type="non-terminal residue" evidence="1">
    <location>
        <position position="1"/>
    </location>
</feature>
<name>A0A7R9A1H2_9CRUS</name>
<organism evidence="1">
    <name type="scientific">Cyprideis torosa</name>
    <dbReference type="NCBI Taxonomy" id="163714"/>
    <lineage>
        <taxon>Eukaryota</taxon>
        <taxon>Metazoa</taxon>
        <taxon>Ecdysozoa</taxon>
        <taxon>Arthropoda</taxon>
        <taxon>Crustacea</taxon>
        <taxon>Oligostraca</taxon>
        <taxon>Ostracoda</taxon>
        <taxon>Podocopa</taxon>
        <taxon>Podocopida</taxon>
        <taxon>Cytherocopina</taxon>
        <taxon>Cytheroidea</taxon>
        <taxon>Cytherideidae</taxon>
        <taxon>Cyprideis</taxon>
    </lineage>
</organism>
<gene>
    <name evidence="1" type="ORF">CTOB1V02_LOCUS17407</name>
</gene>
<reference evidence="1" key="1">
    <citation type="submission" date="2020-11" db="EMBL/GenBank/DDBJ databases">
        <authorList>
            <person name="Tran Van P."/>
        </authorList>
    </citation>
    <scope>NUCLEOTIDE SEQUENCE</scope>
</reference>
<accession>A0A7R9A1H2</accession>
<sequence length="79" mass="9079">QKCTVCQSSNSRDFDIPSRFLLPELQRFVGFKLSTIGCGRDGLCLILRFGRSHHSSCFRSTTRIVLCSRIRDRQLVTTR</sequence>
<evidence type="ECO:0000313" key="1">
    <source>
        <dbReference type="EMBL" id="CAD7239592.1"/>
    </source>
</evidence>
<dbReference type="EMBL" id="OB732105">
    <property type="protein sequence ID" value="CAD7239592.1"/>
    <property type="molecule type" value="Genomic_DNA"/>
</dbReference>
<proteinExistence type="predicted"/>